<dbReference type="InterPro" id="IPR046357">
    <property type="entry name" value="PPIase_dom_sf"/>
</dbReference>
<dbReference type="PROSITE" id="PS50198">
    <property type="entry name" value="PPIC_PPIASE_2"/>
    <property type="match status" value="1"/>
</dbReference>
<feature type="domain" description="PpiC" evidence="14">
    <location>
        <begin position="255"/>
        <end position="353"/>
    </location>
</feature>
<keyword evidence="2" id="KW-1003">Cell membrane</keyword>
<dbReference type="EMBL" id="CP157743">
    <property type="protein sequence ID" value="XBS22322.1"/>
    <property type="molecule type" value="Genomic_DNA"/>
</dbReference>
<dbReference type="InterPro" id="IPR023058">
    <property type="entry name" value="PPIase_PpiC_CS"/>
</dbReference>
<evidence type="ECO:0000256" key="2">
    <source>
        <dbReference type="ARBA" id="ARBA00022475"/>
    </source>
</evidence>
<accession>A0AAU7NZL2</accession>
<keyword evidence="11" id="KW-0413">Isomerase</keyword>
<evidence type="ECO:0000256" key="10">
    <source>
        <dbReference type="ARBA" id="ARBA00042775"/>
    </source>
</evidence>
<dbReference type="Gene3D" id="1.10.4030.10">
    <property type="entry name" value="Porin chaperone SurA, peptide-binding domain"/>
    <property type="match status" value="1"/>
</dbReference>
<name>A0AAU7NZL2_9GAMM</name>
<keyword evidence="6 13" id="KW-0472">Membrane</keyword>
<dbReference type="InterPro" id="IPR052029">
    <property type="entry name" value="PpiD_chaperone"/>
</dbReference>
<dbReference type="GO" id="GO:0003755">
    <property type="term" value="F:peptidyl-prolyl cis-trans isomerase activity"/>
    <property type="evidence" value="ECO:0007669"/>
    <property type="project" value="UniProtKB-KW"/>
</dbReference>
<dbReference type="SUPFAM" id="SSF109998">
    <property type="entry name" value="Triger factor/SurA peptide-binding domain-like"/>
    <property type="match status" value="1"/>
</dbReference>
<keyword evidence="5 13" id="KW-1133">Transmembrane helix</keyword>
<dbReference type="KEGG" id="mech:Q9L42_009395"/>
<evidence type="ECO:0000256" key="12">
    <source>
        <dbReference type="SAM" id="Coils"/>
    </source>
</evidence>
<reference evidence="15 16" key="1">
    <citation type="journal article" date="2024" name="Microbiology">
        <title>Methylomarinum rosea sp. nov., a novel halophilic methanotrophic bacterium from the hypersaline Lake Elton.</title>
        <authorList>
            <person name="Suleimanov R.Z."/>
            <person name="Oshkin I.Y."/>
            <person name="Danilova O.V."/>
            <person name="Suzina N.E."/>
            <person name="Dedysh S.N."/>
        </authorList>
    </citation>
    <scope>NUCLEOTIDE SEQUENCE [LARGE SCALE GENOMIC DNA]</scope>
    <source>
        <strain evidence="15 16">Ch1-1</strain>
    </source>
</reference>
<comment type="similarity">
    <text evidence="8">Belongs to the PpiD chaperone family.</text>
</comment>
<evidence type="ECO:0000313" key="16">
    <source>
        <dbReference type="Proteomes" id="UP001225378"/>
    </source>
</evidence>
<proteinExistence type="inferred from homology"/>
<evidence type="ECO:0000256" key="5">
    <source>
        <dbReference type="ARBA" id="ARBA00022989"/>
    </source>
</evidence>
<evidence type="ECO:0000313" key="15">
    <source>
        <dbReference type="EMBL" id="XBS22322.1"/>
    </source>
</evidence>
<evidence type="ECO:0000259" key="14">
    <source>
        <dbReference type="PROSITE" id="PS50198"/>
    </source>
</evidence>
<evidence type="ECO:0000256" key="9">
    <source>
        <dbReference type="ARBA" id="ARBA00040743"/>
    </source>
</evidence>
<dbReference type="SUPFAM" id="SSF54534">
    <property type="entry name" value="FKBP-like"/>
    <property type="match status" value="1"/>
</dbReference>
<feature type="transmembrane region" description="Helical" evidence="13">
    <location>
        <begin position="12"/>
        <end position="30"/>
    </location>
</feature>
<evidence type="ECO:0000256" key="4">
    <source>
        <dbReference type="ARBA" id="ARBA00022692"/>
    </source>
</evidence>
<keyword evidence="11" id="KW-0697">Rotamase</keyword>
<evidence type="ECO:0000256" key="1">
    <source>
        <dbReference type="ARBA" id="ARBA00004382"/>
    </source>
</evidence>
<protein>
    <recommendedName>
        <fullName evidence="9">Periplasmic chaperone PpiD</fullName>
    </recommendedName>
    <alternativeName>
        <fullName evidence="10">Periplasmic folding chaperone</fullName>
    </alternativeName>
</protein>
<evidence type="ECO:0000256" key="11">
    <source>
        <dbReference type="PROSITE-ProRule" id="PRU00278"/>
    </source>
</evidence>
<keyword evidence="4 13" id="KW-0812">Transmembrane</keyword>
<dbReference type="PANTHER" id="PTHR47529">
    <property type="entry name" value="PEPTIDYL-PROLYL CIS-TRANS ISOMERASE D"/>
    <property type="match status" value="1"/>
</dbReference>
<dbReference type="Pfam" id="PF00639">
    <property type="entry name" value="Rotamase"/>
    <property type="match status" value="1"/>
</dbReference>
<keyword evidence="3" id="KW-0997">Cell inner membrane</keyword>
<evidence type="ECO:0000256" key="7">
    <source>
        <dbReference type="ARBA" id="ARBA00023186"/>
    </source>
</evidence>
<dbReference type="InterPro" id="IPR027304">
    <property type="entry name" value="Trigger_fact/SurA_dom_sf"/>
</dbReference>
<dbReference type="Proteomes" id="UP001225378">
    <property type="component" value="Chromosome"/>
</dbReference>
<keyword evidence="16" id="KW-1185">Reference proteome</keyword>
<dbReference type="PROSITE" id="PS01096">
    <property type="entry name" value="PPIC_PPIASE_1"/>
    <property type="match status" value="1"/>
</dbReference>
<dbReference type="RefSeq" id="WP_305908700.1">
    <property type="nucleotide sequence ID" value="NZ_CP157743.1"/>
</dbReference>
<evidence type="ECO:0000256" key="13">
    <source>
        <dbReference type="SAM" id="Phobius"/>
    </source>
</evidence>
<dbReference type="Pfam" id="PF13624">
    <property type="entry name" value="SurA_N_3"/>
    <property type="match status" value="1"/>
</dbReference>
<sequence length="620" mass="69120">MLQKIRDKSQGVFAWVILILICVPFALWGIQNYLGGGKEAPIASVGDKEFYQQDLSRAYSQYAQNLAGMNFDEEVIKQQAFNKLIRDEVLHQHVRDEGLVVTDQTARDFIKSLDYFQTDGKFDKQQYKALLGSQRMSSAEFVDRIKKALVMEQYQKAITDSSFVTQGDIDRFFAIQNQTRDIAYLSVPLKDVTEQPSAAEIEAYYQQHQAAYRTEEQVAIAYLELSLDKLAADIDASEEQLKSYYQERKDLYTTKERRRISHMLFAFADDADDEETLQRALKAKQRLQSTDFATLAAEVSDDKLTAKKGGDLGLFNVGVMEKAFEEAATSLELGEVSEPVKSEFGYHLIKVTELVPGEVKPYDSVKTEIAKAYKKAQAETRFYELGETLAEVSYENPGSLQAASEALGLTIQKTGLFSRNAGEGVAEQEAVRNAAFSEEVLKGNNSEPVEIGTDKLIVLRMLEHKPATVKEQDEIKPAIITAIQAEKAREQAKEKAAEIKSALLDGQSMAEVAETYRLKVNTIEDLKRNSKKLSWPVTQAVFKAAKPMANKPTVIVAADPDGSQNVVSITAVTEGEMSESDKQKQQLAEKNIANAFGQNTFNAVLSNLEAKADISIRPEK</sequence>
<gene>
    <name evidence="15" type="ORF">Q9L42_009395</name>
</gene>
<evidence type="ECO:0000256" key="6">
    <source>
        <dbReference type="ARBA" id="ARBA00023136"/>
    </source>
</evidence>
<dbReference type="GO" id="GO:0005886">
    <property type="term" value="C:plasma membrane"/>
    <property type="evidence" value="ECO:0007669"/>
    <property type="project" value="UniProtKB-SubCell"/>
</dbReference>
<comment type="subcellular location">
    <subcellularLocation>
        <location evidence="1">Cell inner membrane</location>
        <topology evidence="1">Single-pass type II membrane protein</topology>
        <orientation evidence="1">Periplasmic side</orientation>
    </subcellularLocation>
</comment>
<organism evidence="15 16">
    <name type="scientific">Methylomarinum roseum</name>
    <dbReference type="NCBI Taxonomy" id="3067653"/>
    <lineage>
        <taxon>Bacteria</taxon>
        <taxon>Pseudomonadati</taxon>
        <taxon>Pseudomonadota</taxon>
        <taxon>Gammaproteobacteria</taxon>
        <taxon>Methylococcales</taxon>
        <taxon>Methylococcaceae</taxon>
        <taxon>Methylomarinum</taxon>
    </lineage>
</organism>
<dbReference type="Gene3D" id="3.10.50.40">
    <property type="match status" value="1"/>
</dbReference>
<evidence type="ECO:0000256" key="8">
    <source>
        <dbReference type="ARBA" id="ARBA00038408"/>
    </source>
</evidence>
<feature type="coiled-coil region" evidence="12">
    <location>
        <begin position="220"/>
        <end position="247"/>
    </location>
</feature>
<dbReference type="InterPro" id="IPR000297">
    <property type="entry name" value="PPIase_PpiC"/>
</dbReference>
<keyword evidence="7" id="KW-0143">Chaperone</keyword>
<dbReference type="AlphaFoldDB" id="A0AAU7NZL2"/>
<keyword evidence="12" id="KW-0175">Coiled coil</keyword>
<evidence type="ECO:0000256" key="3">
    <source>
        <dbReference type="ARBA" id="ARBA00022519"/>
    </source>
</evidence>
<dbReference type="PANTHER" id="PTHR47529:SF1">
    <property type="entry name" value="PERIPLASMIC CHAPERONE PPID"/>
    <property type="match status" value="1"/>
</dbReference>